<proteinExistence type="predicted"/>
<protein>
    <submittedName>
        <fullName evidence="1">Uncharacterized protein</fullName>
    </submittedName>
</protein>
<dbReference type="Proteomes" id="UP000822476">
    <property type="component" value="Unassembled WGS sequence"/>
</dbReference>
<comment type="caution">
    <text evidence="1">The sequence shown here is derived from an EMBL/GenBank/DDBJ whole genome shotgun (WGS) entry which is preliminary data.</text>
</comment>
<dbReference type="EMBL" id="JTDE01001583">
    <property type="protein sequence ID" value="KAF7258686.1"/>
    <property type="molecule type" value="Genomic_DNA"/>
</dbReference>
<gene>
    <name evidence="1" type="ORF">EG68_04090</name>
</gene>
<accession>A0A8S9YZJ6</accession>
<dbReference type="AlphaFoldDB" id="A0A8S9YZJ6"/>
<sequence length="108" mass="12249">MMPTYERLQPAWMDPLNVSNHFSVDIVFELTEINECAGNALEDTLVNPQMSRTRKLENTGPSNSKFLQSQIIVHMAGACLQLENLEDLQTVHTNQLFVTEVTELVNDE</sequence>
<reference evidence="1" key="1">
    <citation type="submission" date="2019-07" db="EMBL/GenBank/DDBJ databases">
        <title>Annotation for the trematode Paragonimus miyazaki's.</title>
        <authorList>
            <person name="Choi Y.-J."/>
        </authorList>
    </citation>
    <scope>NUCLEOTIDE SEQUENCE</scope>
    <source>
        <strain evidence="1">Japan</strain>
    </source>
</reference>
<name>A0A8S9YZJ6_9TREM</name>
<evidence type="ECO:0000313" key="1">
    <source>
        <dbReference type="EMBL" id="KAF7258686.1"/>
    </source>
</evidence>
<keyword evidence="2" id="KW-1185">Reference proteome</keyword>
<evidence type="ECO:0000313" key="2">
    <source>
        <dbReference type="Proteomes" id="UP000822476"/>
    </source>
</evidence>
<organism evidence="1 2">
    <name type="scientific">Paragonimus skrjabini miyazakii</name>
    <dbReference type="NCBI Taxonomy" id="59628"/>
    <lineage>
        <taxon>Eukaryota</taxon>
        <taxon>Metazoa</taxon>
        <taxon>Spiralia</taxon>
        <taxon>Lophotrochozoa</taxon>
        <taxon>Platyhelminthes</taxon>
        <taxon>Trematoda</taxon>
        <taxon>Digenea</taxon>
        <taxon>Plagiorchiida</taxon>
        <taxon>Troglotremata</taxon>
        <taxon>Troglotrematidae</taxon>
        <taxon>Paragonimus</taxon>
    </lineage>
</organism>